<evidence type="ECO:0000313" key="8">
    <source>
        <dbReference type="EMBL" id="QCQ23450.1"/>
    </source>
</evidence>
<feature type="site" description="Important for catalytic activity" evidence="5">
    <location>
        <position position="333"/>
    </location>
</feature>
<dbReference type="GO" id="GO:0005737">
    <property type="term" value="C:cytoplasm"/>
    <property type="evidence" value="ECO:0007669"/>
    <property type="project" value="UniProtKB-SubCell"/>
</dbReference>
<comment type="similarity">
    <text evidence="1 5">Belongs to the class-II fumarase/aspartase family. Fumarase subfamily.</text>
</comment>
<dbReference type="Gene3D" id="1.20.200.10">
    <property type="entry name" value="Fumarase/aspartase (Central domain)"/>
    <property type="match status" value="1"/>
</dbReference>
<dbReference type="GO" id="GO:0006106">
    <property type="term" value="P:fumarate metabolic process"/>
    <property type="evidence" value="ECO:0007669"/>
    <property type="project" value="InterPro"/>
</dbReference>
<dbReference type="PRINTS" id="PR00149">
    <property type="entry name" value="FUMRATELYASE"/>
</dbReference>
<feature type="domain" description="Fumarate lyase N-terminal" evidence="6">
    <location>
        <begin position="14"/>
        <end position="344"/>
    </location>
</feature>
<dbReference type="CDD" id="cd01362">
    <property type="entry name" value="Fumarase_classII"/>
    <property type="match status" value="1"/>
</dbReference>
<comment type="subunit">
    <text evidence="5">Homotetramer.</text>
</comment>
<comment type="subcellular location">
    <subcellularLocation>
        <location evidence="5">Cytoplasm</location>
    </subcellularLocation>
</comment>
<sequence>MPVEKRRIEKDSLGPVEVPADAYYGAQTQRAVENFAISGLRLPPEFIRALALIKKEAAEVNGELGWLAGDVSEAIARAAREVMEGRMADQFVVDVFQTGSATSTNMNMNEVLAGRANEILTGRRGGKFPVHPNDHVNLGQSSNDVIPTALHVAAWTAVRGRLIPALSGLRASLARKAEEFSDVVKIGRTHLQDAVVMTLGDEFSGYARQVDLGIRRLESTGERLEELALGGTAVGTGVNTHPEFAQRVIARLNEATGLSFREAANHFEAQAAQDAAVEASGALRTVAVSLIKIANDIRWLGSGPRCGIGEIRLPALQPGSSIMPGKVNPVIPEAVIQVGVQVLGNDATVAACGQWGFFELNTMLPVMAYNLLQSVEILAAAADVFRTRCVEGIEADRERCRTAVEQSLAMATYLVPRLGYDRAAEIAKAAYEQGKTVREAAIEGGWLSREEVEQALATLIPGRKHHGTD</sequence>
<feature type="binding site" evidence="5">
    <location>
        <begin position="141"/>
        <end position="143"/>
    </location>
    <ligand>
        <name>substrate</name>
    </ligand>
</feature>
<dbReference type="OrthoDB" id="9802809at2"/>
<dbReference type="PANTHER" id="PTHR11444:SF22">
    <property type="entry name" value="FUMARATE HYDRATASE CLASS II"/>
    <property type="match status" value="1"/>
</dbReference>
<evidence type="ECO:0000256" key="2">
    <source>
        <dbReference type="ARBA" id="ARBA00022490"/>
    </source>
</evidence>
<keyword evidence="3 5" id="KW-0816">Tricarboxylic acid cycle</keyword>
<protein>
    <recommendedName>
        <fullName evidence="5">Fumarate hydratase class II</fullName>
        <shortName evidence="5">Fumarase C</shortName>
        <ecNumber evidence="5">4.2.1.2</ecNumber>
    </recommendedName>
    <alternativeName>
        <fullName evidence="5">Aerobic fumarase</fullName>
    </alternativeName>
    <alternativeName>
        <fullName evidence="5">Iron-independent fumarase</fullName>
    </alternativeName>
</protein>
<dbReference type="InterPro" id="IPR018951">
    <property type="entry name" value="Fumarase_C_C"/>
</dbReference>
<dbReference type="AlphaFoldDB" id="A0A4P8L684"/>
<feature type="active site" description="Proton donor/acceptor" evidence="5">
    <location>
        <position position="190"/>
    </location>
</feature>
<feature type="binding site" description="in site B" evidence="5">
    <location>
        <begin position="131"/>
        <end position="134"/>
    </location>
    <ligand>
        <name>substrate</name>
    </ligand>
</feature>
<dbReference type="PROSITE" id="PS00163">
    <property type="entry name" value="FUMARATE_LYASES"/>
    <property type="match status" value="1"/>
</dbReference>
<accession>A0A4P8L684</accession>
<dbReference type="UniPathway" id="UPA00223">
    <property type="reaction ID" value="UER01007"/>
</dbReference>
<reference evidence="8 9" key="2">
    <citation type="submission" date="2019-05" db="EMBL/GenBank/DDBJ databases">
        <authorList>
            <person name="Suflita J.M."/>
            <person name="Marks C.R."/>
        </authorList>
    </citation>
    <scope>NUCLEOTIDE SEQUENCE [LARGE SCALE GENOMIC DNA]</scope>
    <source>
        <strain evidence="8 9">ALDC</strain>
    </source>
</reference>
<evidence type="ECO:0000256" key="4">
    <source>
        <dbReference type="ARBA" id="ARBA00023239"/>
    </source>
</evidence>
<dbReference type="PANTHER" id="PTHR11444">
    <property type="entry name" value="ASPARTATEAMMONIA/ARGININOSUCCINATE/ADENYLOSUCCINATE LYASE"/>
    <property type="match status" value="1"/>
</dbReference>
<dbReference type="Pfam" id="PF00206">
    <property type="entry name" value="Lyase_1"/>
    <property type="match status" value="1"/>
</dbReference>
<dbReference type="Pfam" id="PF10415">
    <property type="entry name" value="FumaraseC_C"/>
    <property type="match status" value="1"/>
</dbReference>
<feature type="active site" evidence="5">
    <location>
        <position position="320"/>
    </location>
</feature>
<dbReference type="InterPro" id="IPR022761">
    <property type="entry name" value="Fumarate_lyase_N"/>
</dbReference>
<dbReference type="GO" id="GO:0004333">
    <property type="term" value="F:fumarate hydratase activity"/>
    <property type="evidence" value="ECO:0007669"/>
    <property type="project" value="UniProtKB-UniRule"/>
</dbReference>
<evidence type="ECO:0000256" key="3">
    <source>
        <dbReference type="ARBA" id="ARBA00022532"/>
    </source>
</evidence>
<name>A0A4P8L684_9BACT</name>
<keyword evidence="2 5" id="KW-0963">Cytoplasm</keyword>
<dbReference type="EMBL" id="CP040098">
    <property type="protein sequence ID" value="QCQ23450.1"/>
    <property type="molecule type" value="Genomic_DNA"/>
</dbReference>
<feature type="binding site" evidence="5">
    <location>
        <begin position="326"/>
        <end position="328"/>
    </location>
    <ligand>
        <name>substrate</name>
    </ligand>
</feature>
<gene>
    <name evidence="5" type="primary">fumC</name>
    <name evidence="8" type="ORF">FDQ92_04885</name>
</gene>
<dbReference type="EC" id="4.2.1.2" evidence="5"/>
<dbReference type="Gene3D" id="1.10.275.10">
    <property type="entry name" value="Fumarase/aspartase (N-terminal domain)"/>
    <property type="match status" value="1"/>
</dbReference>
<keyword evidence="9" id="KW-1185">Reference proteome</keyword>
<comment type="pathway">
    <text evidence="5">Carbohydrate metabolism; tricarboxylic acid cycle; (S)-malate from fumarate: step 1/1.</text>
</comment>
<dbReference type="HAMAP" id="MF_00743">
    <property type="entry name" value="FumaraseC"/>
    <property type="match status" value="1"/>
</dbReference>
<evidence type="ECO:0000259" key="6">
    <source>
        <dbReference type="Pfam" id="PF00206"/>
    </source>
</evidence>
<organism evidence="8 9">
    <name type="scientific">Desulfoglaeba alkanexedens ALDC</name>
    <dbReference type="NCBI Taxonomy" id="980445"/>
    <lineage>
        <taxon>Bacteria</taxon>
        <taxon>Pseudomonadati</taxon>
        <taxon>Thermodesulfobacteriota</taxon>
        <taxon>Syntrophobacteria</taxon>
        <taxon>Syntrophobacterales</taxon>
        <taxon>Syntrophobacteraceae</taxon>
        <taxon>Desulfoglaeba</taxon>
    </lineage>
</organism>
<evidence type="ECO:0000256" key="5">
    <source>
        <dbReference type="HAMAP-Rule" id="MF_00743"/>
    </source>
</evidence>
<comment type="catalytic activity">
    <reaction evidence="5">
        <text>(S)-malate = fumarate + H2O</text>
        <dbReference type="Rhea" id="RHEA:12460"/>
        <dbReference type="ChEBI" id="CHEBI:15377"/>
        <dbReference type="ChEBI" id="CHEBI:15589"/>
        <dbReference type="ChEBI" id="CHEBI:29806"/>
        <dbReference type="EC" id="4.2.1.2"/>
    </reaction>
</comment>
<dbReference type="InterPro" id="IPR000362">
    <property type="entry name" value="Fumarate_lyase_fam"/>
</dbReference>
<dbReference type="Gene3D" id="1.10.40.30">
    <property type="entry name" value="Fumarase/aspartase (C-terminal domain)"/>
    <property type="match status" value="1"/>
</dbReference>
<dbReference type="InterPro" id="IPR024083">
    <property type="entry name" value="Fumarase/histidase_N"/>
</dbReference>
<dbReference type="InterPro" id="IPR005677">
    <property type="entry name" value="Fum_hydII"/>
</dbReference>
<dbReference type="PRINTS" id="PR00145">
    <property type="entry name" value="ARGSUCLYASE"/>
</dbReference>
<feature type="binding site" evidence="5">
    <location>
        <position position="189"/>
    </location>
    <ligand>
        <name>substrate</name>
    </ligand>
</feature>
<dbReference type="GO" id="GO:0006099">
    <property type="term" value="P:tricarboxylic acid cycle"/>
    <property type="evidence" value="ECO:0007669"/>
    <property type="project" value="UniProtKB-UniRule"/>
</dbReference>
<dbReference type="FunFam" id="1.20.200.10:FF:000001">
    <property type="entry name" value="Fumarate hydratase, mitochondrial"/>
    <property type="match status" value="1"/>
</dbReference>
<dbReference type="InterPro" id="IPR008948">
    <property type="entry name" value="L-Aspartase-like"/>
</dbReference>
<feature type="binding site" evidence="5">
    <location>
        <position position="321"/>
    </location>
    <ligand>
        <name>substrate</name>
    </ligand>
</feature>
<evidence type="ECO:0000259" key="7">
    <source>
        <dbReference type="Pfam" id="PF10415"/>
    </source>
</evidence>
<dbReference type="KEGG" id="dax:FDQ92_04885"/>
<dbReference type="SUPFAM" id="SSF48557">
    <property type="entry name" value="L-aspartase-like"/>
    <property type="match status" value="1"/>
</dbReference>
<proteinExistence type="inferred from homology"/>
<keyword evidence="4 5" id="KW-0456">Lyase</keyword>
<dbReference type="InterPro" id="IPR020557">
    <property type="entry name" value="Fumarate_lyase_CS"/>
</dbReference>
<feature type="binding site" evidence="5">
    <location>
        <begin position="100"/>
        <end position="102"/>
    </location>
    <ligand>
        <name>substrate</name>
    </ligand>
</feature>
<dbReference type="FunFam" id="1.10.275.10:FF:000001">
    <property type="entry name" value="Fumarate hydratase, mitochondrial"/>
    <property type="match status" value="1"/>
</dbReference>
<comment type="miscellaneous">
    <text evidence="5">There are 2 substrate-binding sites: the catalytic A site, and the non-catalytic B site that may play a role in the transfer of substrate or product between the active site and the solvent. Alternatively, the B site may bind allosteric effectors.</text>
</comment>
<dbReference type="NCBIfam" id="NF008909">
    <property type="entry name" value="PRK12273.1"/>
    <property type="match status" value="1"/>
</dbReference>
<dbReference type="Proteomes" id="UP000298602">
    <property type="component" value="Chromosome"/>
</dbReference>
<feature type="domain" description="Fumarase C C-terminal" evidence="7">
    <location>
        <begin position="411"/>
        <end position="456"/>
    </location>
</feature>
<evidence type="ECO:0000256" key="1">
    <source>
        <dbReference type="ARBA" id="ARBA00009084"/>
    </source>
</evidence>
<evidence type="ECO:0000313" key="9">
    <source>
        <dbReference type="Proteomes" id="UP000298602"/>
    </source>
</evidence>
<reference evidence="8 9" key="1">
    <citation type="submission" date="2019-05" db="EMBL/GenBank/DDBJ databases">
        <title>The Complete Genome Sequence of the n-alkane-degrading Desulfoglaeba alkanexedens ALDC reveals multiple alkylsuccinate synthase gene clusters.</title>
        <authorList>
            <person name="Callaghan A.V."/>
            <person name="Davidova I.A."/>
            <person name="Duncan K.E."/>
            <person name="Morris B."/>
            <person name="McInerney M.J."/>
        </authorList>
    </citation>
    <scope>NUCLEOTIDE SEQUENCE [LARGE SCALE GENOMIC DNA]</scope>
    <source>
        <strain evidence="8 9">ALDC</strain>
    </source>
</reference>
<comment type="function">
    <text evidence="5">Involved in the TCA cycle. Catalyzes the stereospecific interconversion of fumarate to L-malate.</text>
</comment>